<name>A0ABQ0GA72_9PEZI</name>
<proteinExistence type="predicted"/>
<comment type="caution">
    <text evidence="1">The sequence shown here is derived from an EMBL/GenBank/DDBJ whole genome shotgun (WGS) entry which is preliminary data.</text>
</comment>
<organism evidence="1 2">
    <name type="scientific">Madurella fahalii</name>
    <dbReference type="NCBI Taxonomy" id="1157608"/>
    <lineage>
        <taxon>Eukaryota</taxon>
        <taxon>Fungi</taxon>
        <taxon>Dikarya</taxon>
        <taxon>Ascomycota</taxon>
        <taxon>Pezizomycotina</taxon>
        <taxon>Sordariomycetes</taxon>
        <taxon>Sordariomycetidae</taxon>
        <taxon>Sordariales</taxon>
        <taxon>Sordariales incertae sedis</taxon>
        <taxon>Madurella</taxon>
    </lineage>
</organism>
<keyword evidence="2" id="KW-1185">Reference proteome</keyword>
<dbReference type="GeneID" id="98175621"/>
<reference evidence="1 2" key="1">
    <citation type="submission" date="2024-09" db="EMBL/GenBank/DDBJ databases">
        <title>Itraconazole resistance in Madurella fahalii resulting from another homologue of gene encoding cytochrome P450 14-alpha sterol demethylase (CYP51).</title>
        <authorList>
            <person name="Yoshioka I."/>
            <person name="Fahal A.H."/>
            <person name="Kaneko S."/>
            <person name="Yaguchi T."/>
        </authorList>
    </citation>
    <scope>NUCLEOTIDE SEQUENCE [LARGE SCALE GENOMIC DNA]</scope>
    <source>
        <strain evidence="1 2">IFM 68171</strain>
    </source>
</reference>
<sequence length="166" mass="18841">MATQHLICISWKGKWVIAQYGQWDGYPESQGVKLCKFLAWDKSRRELDYFGFGWERKPMDGLNQLYPSLSNNTSSRILGIIARAAITEPEDVAERDTGQKSKRIPVSLDLEFANDDVLCEWAYVIDLDKEVLEVYGGAENKHPGHRFVNVGDGEDCVPCFIGSFDF</sequence>
<dbReference type="Proteomes" id="UP001628179">
    <property type="component" value="Unassembled WGS sequence"/>
</dbReference>
<evidence type="ECO:0000313" key="1">
    <source>
        <dbReference type="EMBL" id="GAB1314668.1"/>
    </source>
</evidence>
<accession>A0ABQ0GA72</accession>
<evidence type="ECO:0000313" key="2">
    <source>
        <dbReference type="Proteomes" id="UP001628179"/>
    </source>
</evidence>
<dbReference type="EMBL" id="BAAFSV010000002">
    <property type="protein sequence ID" value="GAB1314668.1"/>
    <property type="molecule type" value="Genomic_DNA"/>
</dbReference>
<protein>
    <submittedName>
        <fullName evidence="1">Uncharacterized protein</fullName>
    </submittedName>
</protein>
<dbReference type="RefSeq" id="XP_070916399.1">
    <property type="nucleotide sequence ID" value="XM_071060298.1"/>
</dbReference>
<gene>
    <name evidence="1" type="ORF">MFIFM68171_04878</name>
</gene>